<dbReference type="SUPFAM" id="SSF109604">
    <property type="entry name" value="HD-domain/PDEase-like"/>
    <property type="match status" value="1"/>
</dbReference>
<proteinExistence type="predicted"/>
<dbReference type="EMBL" id="JAUQYP010000001">
    <property type="protein sequence ID" value="MDO8106137.1"/>
    <property type="molecule type" value="Genomic_DNA"/>
</dbReference>
<dbReference type="Proteomes" id="UP001232536">
    <property type="component" value="Unassembled WGS sequence"/>
</dbReference>
<organism evidence="2 3">
    <name type="scientific">Actinotalea lenta</name>
    <dbReference type="NCBI Taxonomy" id="3064654"/>
    <lineage>
        <taxon>Bacteria</taxon>
        <taxon>Bacillati</taxon>
        <taxon>Actinomycetota</taxon>
        <taxon>Actinomycetes</taxon>
        <taxon>Micrococcales</taxon>
        <taxon>Cellulomonadaceae</taxon>
        <taxon>Actinotalea</taxon>
    </lineage>
</organism>
<reference evidence="2 3" key="1">
    <citation type="submission" date="2023-07" db="EMBL/GenBank/DDBJ databases">
        <title>Description of novel actinomycetes strains, isolated from tidal flat sediment.</title>
        <authorList>
            <person name="Lu C."/>
        </authorList>
    </citation>
    <scope>NUCLEOTIDE SEQUENCE [LARGE SCALE GENOMIC DNA]</scope>
    <source>
        <strain evidence="2 3">SYSU T00b441</strain>
    </source>
</reference>
<dbReference type="PANTHER" id="PTHR33525:SF4">
    <property type="entry name" value="CYCLIC DI-GMP PHOSPHODIESTERASE CDGJ"/>
    <property type="match status" value="1"/>
</dbReference>
<dbReference type="PANTHER" id="PTHR33525">
    <property type="match status" value="1"/>
</dbReference>
<evidence type="ECO:0000313" key="3">
    <source>
        <dbReference type="Proteomes" id="UP001232536"/>
    </source>
</evidence>
<protein>
    <submittedName>
        <fullName evidence="2">HDOD domain-containing protein</fullName>
    </submittedName>
</protein>
<dbReference type="PROSITE" id="PS51833">
    <property type="entry name" value="HDOD"/>
    <property type="match status" value="1"/>
</dbReference>
<sequence>MNHTAPQTGLGPRLEARHRTTVHRETIVAVDNSVLGYRITVTLEDGLSLTSSSPQVRDEILHEQYLALDLASLVADRDVFLPAVGAMLDGFLPSPPGGSRLVLDLPHGFELREDASRRATALRGLGVELGLQAFAATPQQIALLPALDYVTVDPEVLVQPLEDVVRAAHAGGVRVLATHVHDVHVQARCLVAGVDALRGGVAERAASARQLQGPKVLSPGQLQCMAVLHLLHQPEVDLSEVAQVIDTDPVLTLRVLHLVNSGAFALVSRVDTVQRAVVLLGVREVTALIAALAIDARTGAMDSLWQILARALTCEALAGDAAAYTVGMLSALIEQLGVPAEVVLEKVGVSEVVTDAVQDQAGELGPVLRAVIAHEACDTEGVVDAGYRPADVSDTYVTCLADALQTARAAGA</sequence>
<accession>A0ABT9DB11</accession>
<dbReference type="InterPro" id="IPR013976">
    <property type="entry name" value="HDOD"/>
</dbReference>
<dbReference type="Pfam" id="PF08668">
    <property type="entry name" value="HDOD"/>
    <property type="match status" value="1"/>
</dbReference>
<evidence type="ECO:0000313" key="2">
    <source>
        <dbReference type="EMBL" id="MDO8106137.1"/>
    </source>
</evidence>
<dbReference type="RefSeq" id="WP_304599827.1">
    <property type="nucleotide sequence ID" value="NZ_JAUQYP010000001.1"/>
</dbReference>
<dbReference type="Gene3D" id="1.10.3210.10">
    <property type="entry name" value="Hypothetical protein af1432"/>
    <property type="match status" value="1"/>
</dbReference>
<feature type="domain" description="HDOD" evidence="1">
    <location>
        <begin position="217"/>
        <end position="412"/>
    </location>
</feature>
<dbReference type="InterPro" id="IPR052340">
    <property type="entry name" value="RNase_Y/CdgJ"/>
</dbReference>
<gene>
    <name evidence="2" type="ORF">Q6348_02870</name>
</gene>
<evidence type="ECO:0000259" key="1">
    <source>
        <dbReference type="PROSITE" id="PS51833"/>
    </source>
</evidence>
<keyword evidence="3" id="KW-1185">Reference proteome</keyword>
<name>A0ABT9DB11_9CELL</name>
<comment type="caution">
    <text evidence="2">The sequence shown here is derived from an EMBL/GenBank/DDBJ whole genome shotgun (WGS) entry which is preliminary data.</text>
</comment>